<protein>
    <recommendedName>
        <fullName evidence="1">Serine aminopeptidase S33 domain-containing protein</fullName>
    </recommendedName>
</protein>
<dbReference type="KEGG" id="hoh:Hoch_3499"/>
<dbReference type="Pfam" id="PF12146">
    <property type="entry name" value="Hydrolase_4"/>
    <property type="match status" value="1"/>
</dbReference>
<proteinExistence type="predicted"/>
<evidence type="ECO:0000259" key="1">
    <source>
        <dbReference type="Pfam" id="PF12146"/>
    </source>
</evidence>
<dbReference type="InterPro" id="IPR022742">
    <property type="entry name" value="Hydrolase_4"/>
</dbReference>
<dbReference type="AlphaFoldDB" id="D0LW69"/>
<evidence type="ECO:0000313" key="2">
    <source>
        <dbReference type="EMBL" id="ACY16001.1"/>
    </source>
</evidence>
<dbReference type="eggNOG" id="COG2267">
    <property type="taxonomic scope" value="Bacteria"/>
</dbReference>
<dbReference type="RefSeq" id="WP_012828600.1">
    <property type="nucleotide sequence ID" value="NC_013440.1"/>
</dbReference>
<keyword evidence="3" id="KW-1185">Reference proteome</keyword>
<name>D0LW69_HALO1</name>
<dbReference type="Gene3D" id="3.40.50.1820">
    <property type="entry name" value="alpha/beta hydrolase"/>
    <property type="match status" value="1"/>
</dbReference>
<reference evidence="2 3" key="1">
    <citation type="journal article" date="2010" name="Stand. Genomic Sci.">
        <title>Complete genome sequence of Haliangium ochraceum type strain (SMP-2).</title>
        <authorList>
            <consortium name="US DOE Joint Genome Institute (JGI-PGF)"/>
            <person name="Ivanova N."/>
            <person name="Daum C."/>
            <person name="Lang E."/>
            <person name="Abt B."/>
            <person name="Kopitz M."/>
            <person name="Saunders E."/>
            <person name="Lapidus A."/>
            <person name="Lucas S."/>
            <person name="Glavina Del Rio T."/>
            <person name="Nolan M."/>
            <person name="Tice H."/>
            <person name="Copeland A."/>
            <person name="Cheng J.F."/>
            <person name="Chen F."/>
            <person name="Bruce D."/>
            <person name="Goodwin L."/>
            <person name="Pitluck S."/>
            <person name="Mavromatis K."/>
            <person name="Pati A."/>
            <person name="Mikhailova N."/>
            <person name="Chen A."/>
            <person name="Palaniappan K."/>
            <person name="Land M."/>
            <person name="Hauser L."/>
            <person name="Chang Y.J."/>
            <person name="Jeffries C.D."/>
            <person name="Detter J.C."/>
            <person name="Brettin T."/>
            <person name="Rohde M."/>
            <person name="Goker M."/>
            <person name="Bristow J."/>
            <person name="Markowitz V."/>
            <person name="Eisen J.A."/>
            <person name="Hugenholtz P."/>
            <person name="Kyrpides N.C."/>
            <person name="Klenk H.P."/>
        </authorList>
    </citation>
    <scope>NUCLEOTIDE SEQUENCE [LARGE SCALE GENOMIC DNA]</scope>
    <source>
        <strain evidence="3">DSM 14365 / CIP 107738 / JCM 11303 / AJ 13395 / SMP-2</strain>
    </source>
</reference>
<feature type="domain" description="Serine aminopeptidase S33" evidence="1">
    <location>
        <begin position="83"/>
        <end position="295"/>
    </location>
</feature>
<dbReference type="PANTHER" id="PTHR42886:SF53">
    <property type="entry name" value="ALPHA_BETA-HYDROLASES SUPERFAMILY PROTEIN"/>
    <property type="match status" value="1"/>
</dbReference>
<dbReference type="Proteomes" id="UP000001880">
    <property type="component" value="Chromosome"/>
</dbReference>
<organism evidence="2 3">
    <name type="scientific">Haliangium ochraceum (strain DSM 14365 / JCM 11303 / SMP-2)</name>
    <dbReference type="NCBI Taxonomy" id="502025"/>
    <lineage>
        <taxon>Bacteria</taxon>
        <taxon>Pseudomonadati</taxon>
        <taxon>Myxococcota</taxon>
        <taxon>Polyangia</taxon>
        <taxon>Haliangiales</taxon>
        <taxon>Kofleriaceae</taxon>
        <taxon>Haliangium</taxon>
    </lineage>
</organism>
<accession>D0LW69</accession>
<sequence>MPRARPVLLGIGAGLAALLLVYVLGPRVGVDAARLEALRAPALPSEPSQIDAYLAESERGFPDIRPGHEKLVVWAAPAAPARTEWAIVYLHGFSASRGEIDPVCARVAERLGANVFYTRLRGHGRSGAAMAEAEAVDWFADALEALAVGQRIGRRVVVVGTSTGATLAAWLATRDEAEDVAAFVMVSPNFRVANPFAGLMLGPWGPQIMRLVLGPENHFEPENELHARFWTTRYPSSALMPMMEVVQVAENIELGALEQPLLLLHASGDVVVDSATAAERFAEWGAPGKRRVLIEDSRNPSQHVIAGDALSPETTDAVVEHIVEFVRGRSVR</sequence>
<gene>
    <name evidence="2" type="ordered locus">Hoch_3499</name>
</gene>
<dbReference type="STRING" id="502025.Hoch_3499"/>
<evidence type="ECO:0000313" key="3">
    <source>
        <dbReference type="Proteomes" id="UP000001880"/>
    </source>
</evidence>
<dbReference type="EMBL" id="CP001804">
    <property type="protein sequence ID" value="ACY16001.1"/>
    <property type="molecule type" value="Genomic_DNA"/>
</dbReference>
<dbReference type="OrthoDB" id="5416147at2"/>
<dbReference type="SUPFAM" id="SSF53474">
    <property type="entry name" value="alpha/beta-Hydrolases"/>
    <property type="match status" value="1"/>
</dbReference>
<dbReference type="HOGENOM" id="CLU_070536_0_0_7"/>
<dbReference type="InterPro" id="IPR029058">
    <property type="entry name" value="AB_hydrolase_fold"/>
</dbReference>
<dbReference type="PANTHER" id="PTHR42886">
    <property type="entry name" value="RE40534P-RELATED"/>
    <property type="match status" value="1"/>
</dbReference>